<dbReference type="Proteomes" id="UP000599437">
    <property type="component" value="Unassembled WGS sequence"/>
</dbReference>
<comment type="caution">
    <text evidence="6">The sequence shown here is derived from an EMBL/GenBank/DDBJ whole genome shotgun (WGS) entry which is preliminary data.</text>
</comment>
<evidence type="ECO:0000256" key="1">
    <source>
        <dbReference type="ARBA" id="ARBA00007074"/>
    </source>
</evidence>
<protein>
    <recommendedName>
        <fullName evidence="5">NlpC/P60 domain-containing protein</fullName>
    </recommendedName>
</protein>
<dbReference type="InterPro" id="IPR000064">
    <property type="entry name" value="NLP_P60_dom"/>
</dbReference>
<proteinExistence type="inferred from homology"/>
<reference evidence="7" key="1">
    <citation type="journal article" date="2019" name="Int. J. Syst. Evol. Microbiol.">
        <title>The Global Catalogue of Microorganisms (GCM) 10K type strain sequencing project: providing services to taxonomists for standard genome sequencing and annotation.</title>
        <authorList>
            <consortium name="The Broad Institute Genomics Platform"/>
            <consortium name="The Broad Institute Genome Sequencing Center for Infectious Disease"/>
            <person name="Wu L."/>
            <person name="Ma J."/>
        </authorList>
    </citation>
    <scope>NUCLEOTIDE SEQUENCE [LARGE SCALE GENOMIC DNA]</scope>
    <source>
        <strain evidence="7">JCM 4737</strain>
    </source>
</reference>
<keyword evidence="2" id="KW-0645">Protease</keyword>
<accession>A0ABQ3DNI4</accession>
<evidence type="ECO:0000313" key="7">
    <source>
        <dbReference type="Proteomes" id="UP000599437"/>
    </source>
</evidence>
<dbReference type="InterPro" id="IPR038765">
    <property type="entry name" value="Papain-like_cys_pep_sf"/>
</dbReference>
<comment type="similarity">
    <text evidence="1">Belongs to the peptidase C40 family.</text>
</comment>
<dbReference type="PANTHER" id="PTHR47359">
    <property type="entry name" value="PEPTIDOGLYCAN DL-ENDOPEPTIDASE CWLO"/>
    <property type="match status" value="1"/>
</dbReference>
<feature type="domain" description="NlpC/P60" evidence="5">
    <location>
        <begin position="263"/>
        <end position="378"/>
    </location>
</feature>
<keyword evidence="7" id="KW-1185">Reference proteome</keyword>
<evidence type="ECO:0000313" key="6">
    <source>
        <dbReference type="EMBL" id="GHB07988.1"/>
    </source>
</evidence>
<dbReference type="Pfam" id="PF00877">
    <property type="entry name" value="NLPC_P60"/>
    <property type="match status" value="1"/>
</dbReference>
<keyword evidence="4" id="KW-0788">Thiol protease</keyword>
<dbReference type="EMBL" id="BMVO01000009">
    <property type="protein sequence ID" value="GHB07988.1"/>
    <property type="molecule type" value="Genomic_DNA"/>
</dbReference>
<sequence>MRGAAGCERLDVQRRTGRKDVDALVATHRKPKQRTLNGSTARTAFTFVLAGAASATAFDGIGHAEPALTPAQVKAKVDQLYHDAEVATEKYNGAKEKAGAAVESLDALRDEAARGTERLNTARNALGSLATSQYRTGAVDPAVQVALTSDPDQFLRRASIADRAGDRHAATVNGIRQQLGRITRLREEADDRLAELKSHQRDLREHKTRIQDKIGAAESLLSRLTAEQRARYAEEDGHGVSPAAARADRAAPRAVPAAEAAPGSRAGQAVSFAYGAIGKPYVWGATGPNAFDCSGLTQAAWKAAGVSLPRTTYTQINAGRRVSRAELAPGDLVFFYSGISHVGLYVGDGQMIHAPRPGAPVRLAPLDQMPFAGATRPA</sequence>
<dbReference type="Gene3D" id="3.90.1720.10">
    <property type="entry name" value="endopeptidase domain like (from Nostoc punctiforme)"/>
    <property type="match status" value="1"/>
</dbReference>
<dbReference type="PROSITE" id="PS51935">
    <property type="entry name" value="NLPC_P60"/>
    <property type="match status" value="1"/>
</dbReference>
<keyword evidence="3" id="KW-0378">Hydrolase</keyword>
<organism evidence="6 7">
    <name type="scientific">Streptomyces chryseus</name>
    <dbReference type="NCBI Taxonomy" id="68186"/>
    <lineage>
        <taxon>Bacteria</taxon>
        <taxon>Bacillati</taxon>
        <taxon>Actinomycetota</taxon>
        <taxon>Actinomycetes</taxon>
        <taxon>Kitasatosporales</taxon>
        <taxon>Streptomycetaceae</taxon>
        <taxon>Streptomyces</taxon>
    </lineage>
</organism>
<name>A0ABQ3DNI4_9ACTN</name>
<evidence type="ECO:0000259" key="5">
    <source>
        <dbReference type="PROSITE" id="PS51935"/>
    </source>
</evidence>
<gene>
    <name evidence="6" type="ORF">GCM10010346_34160</name>
</gene>
<dbReference type="InterPro" id="IPR051794">
    <property type="entry name" value="PG_Endopeptidase_C40"/>
</dbReference>
<dbReference type="PANTHER" id="PTHR47359:SF3">
    <property type="entry name" value="NLP_P60 DOMAIN-CONTAINING PROTEIN-RELATED"/>
    <property type="match status" value="1"/>
</dbReference>
<dbReference type="SUPFAM" id="SSF54001">
    <property type="entry name" value="Cysteine proteinases"/>
    <property type="match status" value="1"/>
</dbReference>
<evidence type="ECO:0000256" key="3">
    <source>
        <dbReference type="ARBA" id="ARBA00022801"/>
    </source>
</evidence>
<evidence type="ECO:0000256" key="4">
    <source>
        <dbReference type="ARBA" id="ARBA00022807"/>
    </source>
</evidence>
<evidence type="ECO:0000256" key="2">
    <source>
        <dbReference type="ARBA" id="ARBA00022670"/>
    </source>
</evidence>